<dbReference type="AlphaFoldDB" id="A0A1J1IRE2"/>
<dbReference type="CDD" id="cd03784">
    <property type="entry name" value="GT1_Gtf-like"/>
    <property type="match status" value="1"/>
</dbReference>
<sequence length="520" mass="60040">MKLLSFFIIIKVTFVADCANILYLSNVASPSHFIWCKSILNALHENGHNVTALSGDVEKSKPNLTYLHLDKMYSEIYNGTMDIDFFEYGKLSPTGLFKLYAEISEKSCVGATKSKGYKELLNYPSNFKFDAVIIDFTMGPCMYSFVDKFKYPPLISVSPYFDLARLARTSSGLIYPAFVPGHDLLMTQRMNFIQRLESSITHAIGIIAFKYYIVPTNDKIARKYQPEIPYLEDIERRTGFYLINNSPLVDYKEPIYSNVKLVGGVQIKESKPLPYELKAIADNATNGLILFSLGTNVRSDKLGSERISKILRVFKRHSKFTFLWKFETSELLKNIPQNVKIQPWMPQNDILAHPNTKLFMAHCGLLGVQEAVWHGVPILGFPVFGDQHQNCFRLKDLGVSEKLSILDFTEEELYNAIKNMIQNPKYMKKIKSISSATRDRQQTPLEEAVYWIEWYIRHPEVDLQGPGLEMNIFVRHSFDVFAFVFIIAFIIFYWKIKLFWAFIKYFCLSKKSVDEKQKKN</sequence>
<feature type="transmembrane region" description="Helical" evidence="5">
    <location>
        <begin position="480"/>
        <end position="503"/>
    </location>
</feature>
<evidence type="ECO:0000313" key="7">
    <source>
        <dbReference type="Proteomes" id="UP000183832"/>
    </source>
</evidence>
<keyword evidence="7" id="KW-1185">Reference proteome</keyword>
<dbReference type="InterPro" id="IPR002213">
    <property type="entry name" value="UDP_glucos_trans"/>
</dbReference>
<evidence type="ECO:0000256" key="4">
    <source>
        <dbReference type="RuleBase" id="RU003718"/>
    </source>
</evidence>
<evidence type="ECO:0000313" key="6">
    <source>
        <dbReference type="EMBL" id="CRL02298.1"/>
    </source>
</evidence>
<keyword evidence="5" id="KW-0472">Membrane</keyword>
<keyword evidence="5" id="KW-1133">Transmembrane helix</keyword>
<name>A0A1J1IRE2_9DIPT</name>
<dbReference type="Pfam" id="PF00201">
    <property type="entry name" value="UDPGT"/>
    <property type="match status" value="1"/>
</dbReference>
<keyword evidence="3 4" id="KW-0808">Transferase</keyword>
<dbReference type="PROSITE" id="PS00375">
    <property type="entry name" value="UDPGT"/>
    <property type="match status" value="1"/>
</dbReference>
<accession>A0A1J1IRE2</accession>
<protein>
    <recommendedName>
        <fullName evidence="5">UDP-glucuronosyltransferase</fullName>
        <ecNumber evidence="5">2.4.1.17</ecNumber>
    </recommendedName>
</protein>
<feature type="chain" id="PRO_5011823260" description="UDP-glucuronosyltransferase" evidence="5">
    <location>
        <begin position="19"/>
        <end position="520"/>
    </location>
</feature>
<organism evidence="6 7">
    <name type="scientific">Clunio marinus</name>
    <dbReference type="NCBI Taxonomy" id="568069"/>
    <lineage>
        <taxon>Eukaryota</taxon>
        <taxon>Metazoa</taxon>
        <taxon>Ecdysozoa</taxon>
        <taxon>Arthropoda</taxon>
        <taxon>Hexapoda</taxon>
        <taxon>Insecta</taxon>
        <taxon>Pterygota</taxon>
        <taxon>Neoptera</taxon>
        <taxon>Endopterygota</taxon>
        <taxon>Diptera</taxon>
        <taxon>Nematocera</taxon>
        <taxon>Chironomoidea</taxon>
        <taxon>Chironomidae</taxon>
        <taxon>Clunio</taxon>
    </lineage>
</organism>
<keyword evidence="5" id="KW-0812">Transmembrane</keyword>
<dbReference type="Proteomes" id="UP000183832">
    <property type="component" value="Unassembled WGS sequence"/>
</dbReference>
<evidence type="ECO:0000256" key="2">
    <source>
        <dbReference type="ARBA" id="ARBA00022676"/>
    </source>
</evidence>
<evidence type="ECO:0000256" key="1">
    <source>
        <dbReference type="ARBA" id="ARBA00009995"/>
    </source>
</evidence>
<keyword evidence="5" id="KW-0732">Signal</keyword>
<dbReference type="EMBL" id="CVRI01000057">
    <property type="protein sequence ID" value="CRL02298.1"/>
    <property type="molecule type" value="Genomic_DNA"/>
</dbReference>
<dbReference type="EC" id="2.4.1.17" evidence="5"/>
<comment type="subcellular location">
    <subcellularLocation>
        <location evidence="5">Membrane</location>
        <topology evidence="5">Single-pass membrane protein</topology>
    </subcellularLocation>
</comment>
<dbReference type="PANTHER" id="PTHR48043">
    <property type="entry name" value="EG:EG0003.4 PROTEIN-RELATED"/>
    <property type="match status" value="1"/>
</dbReference>
<feature type="signal peptide" evidence="5">
    <location>
        <begin position="1"/>
        <end position="18"/>
    </location>
</feature>
<keyword evidence="2 4" id="KW-0328">Glycosyltransferase</keyword>
<dbReference type="FunFam" id="3.40.50.2000:FF:000021">
    <property type="entry name" value="UDP-glucuronosyltransferase"/>
    <property type="match status" value="1"/>
</dbReference>
<dbReference type="InterPro" id="IPR035595">
    <property type="entry name" value="UDP_glycos_trans_CS"/>
</dbReference>
<proteinExistence type="inferred from homology"/>
<evidence type="ECO:0000256" key="5">
    <source>
        <dbReference type="RuleBase" id="RU362059"/>
    </source>
</evidence>
<dbReference type="SUPFAM" id="SSF53756">
    <property type="entry name" value="UDP-Glycosyltransferase/glycogen phosphorylase"/>
    <property type="match status" value="1"/>
</dbReference>
<dbReference type="Gene3D" id="3.40.50.2000">
    <property type="entry name" value="Glycogen Phosphorylase B"/>
    <property type="match status" value="1"/>
</dbReference>
<gene>
    <name evidence="6" type="ORF">CLUMA_CG015181</name>
</gene>
<evidence type="ECO:0000256" key="3">
    <source>
        <dbReference type="ARBA" id="ARBA00022679"/>
    </source>
</evidence>
<dbReference type="GO" id="GO:0015020">
    <property type="term" value="F:glucuronosyltransferase activity"/>
    <property type="evidence" value="ECO:0007669"/>
    <property type="project" value="UniProtKB-EC"/>
</dbReference>
<dbReference type="InterPro" id="IPR050271">
    <property type="entry name" value="UDP-glycosyltransferase"/>
</dbReference>
<reference evidence="6 7" key="1">
    <citation type="submission" date="2015-04" db="EMBL/GenBank/DDBJ databases">
        <authorList>
            <person name="Syromyatnikov M.Y."/>
            <person name="Popov V.N."/>
        </authorList>
    </citation>
    <scope>NUCLEOTIDE SEQUENCE [LARGE SCALE GENOMIC DNA]</scope>
</reference>
<dbReference type="STRING" id="568069.A0A1J1IRE2"/>
<dbReference type="GO" id="GO:0016020">
    <property type="term" value="C:membrane"/>
    <property type="evidence" value="ECO:0007669"/>
    <property type="project" value="UniProtKB-SubCell"/>
</dbReference>
<comment type="similarity">
    <text evidence="1 4">Belongs to the UDP-glycosyltransferase family.</text>
</comment>
<dbReference type="OrthoDB" id="5835829at2759"/>
<comment type="catalytic activity">
    <reaction evidence="5">
        <text>glucuronate acceptor + UDP-alpha-D-glucuronate = acceptor beta-D-glucuronoside + UDP + H(+)</text>
        <dbReference type="Rhea" id="RHEA:21032"/>
        <dbReference type="ChEBI" id="CHEBI:15378"/>
        <dbReference type="ChEBI" id="CHEBI:58052"/>
        <dbReference type="ChEBI" id="CHEBI:58223"/>
        <dbReference type="ChEBI" id="CHEBI:132367"/>
        <dbReference type="ChEBI" id="CHEBI:132368"/>
        <dbReference type="EC" id="2.4.1.17"/>
    </reaction>
</comment>
<dbReference type="PANTHER" id="PTHR48043:SF159">
    <property type="entry name" value="EG:EG0003.4 PROTEIN-RELATED"/>
    <property type="match status" value="1"/>
</dbReference>